<reference evidence="8 9" key="1">
    <citation type="submission" date="2019-03" db="EMBL/GenBank/DDBJ databases">
        <title>Metabolic potential of uncultured bacteria and archaea associated with petroleum seepage in deep-sea sediments.</title>
        <authorList>
            <person name="Dong X."/>
            <person name="Hubert C."/>
        </authorList>
    </citation>
    <scope>NUCLEOTIDE SEQUENCE [LARGE SCALE GENOMIC DNA]</scope>
    <source>
        <strain evidence="8">E29_bin52</strain>
    </source>
</reference>
<dbReference type="Proteomes" id="UP000319130">
    <property type="component" value="Unassembled WGS sequence"/>
</dbReference>
<accession>A0A523VVP4</accession>
<dbReference type="AlphaFoldDB" id="A0A523VVP4"/>
<dbReference type="GO" id="GO:0015935">
    <property type="term" value="C:small ribosomal subunit"/>
    <property type="evidence" value="ECO:0007669"/>
    <property type="project" value="TreeGrafter"/>
</dbReference>
<keyword evidence="3 7" id="KW-0694">RNA-binding</keyword>
<dbReference type="GO" id="GO:0070181">
    <property type="term" value="F:small ribosomal subunit rRNA binding"/>
    <property type="evidence" value="ECO:0007669"/>
    <property type="project" value="TreeGrafter"/>
</dbReference>
<dbReference type="Gene3D" id="1.20.58.110">
    <property type="entry name" value="Ribosomal protein S20"/>
    <property type="match status" value="1"/>
</dbReference>
<comment type="similarity">
    <text evidence="1 7">Belongs to the bacterial ribosomal protein bS20 family.</text>
</comment>
<dbReference type="PANTHER" id="PTHR33398:SF1">
    <property type="entry name" value="SMALL RIBOSOMAL SUBUNIT PROTEIN BS20C"/>
    <property type="match status" value="1"/>
</dbReference>
<dbReference type="PANTHER" id="PTHR33398">
    <property type="entry name" value="30S RIBOSOMAL PROTEIN S20"/>
    <property type="match status" value="1"/>
</dbReference>
<evidence type="ECO:0000313" key="8">
    <source>
        <dbReference type="EMBL" id="TET58825.1"/>
    </source>
</evidence>
<keyword evidence="2 7" id="KW-0699">rRNA-binding</keyword>
<evidence type="ECO:0000256" key="7">
    <source>
        <dbReference type="HAMAP-Rule" id="MF_00500"/>
    </source>
</evidence>
<dbReference type="NCBIfam" id="TIGR00029">
    <property type="entry name" value="S20"/>
    <property type="match status" value="1"/>
</dbReference>
<evidence type="ECO:0000256" key="4">
    <source>
        <dbReference type="ARBA" id="ARBA00022980"/>
    </source>
</evidence>
<keyword evidence="5 7" id="KW-0687">Ribonucleoprotein</keyword>
<evidence type="ECO:0000256" key="3">
    <source>
        <dbReference type="ARBA" id="ARBA00022884"/>
    </source>
</evidence>
<dbReference type="GO" id="GO:0006412">
    <property type="term" value="P:translation"/>
    <property type="evidence" value="ECO:0007669"/>
    <property type="project" value="UniProtKB-UniRule"/>
</dbReference>
<evidence type="ECO:0000313" key="9">
    <source>
        <dbReference type="Proteomes" id="UP000319130"/>
    </source>
</evidence>
<gene>
    <name evidence="7 8" type="primary">rpsT</name>
    <name evidence="8" type="ORF">E3J48_08520</name>
</gene>
<dbReference type="GO" id="GO:0003735">
    <property type="term" value="F:structural constituent of ribosome"/>
    <property type="evidence" value="ECO:0007669"/>
    <property type="project" value="InterPro"/>
</dbReference>
<evidence type="ECO:0000256" key="6">
    <source>
        <dbReference type="ARBA" id="ARBA00035136"/>
    </source>
</evidence>
<dbReference type="EMBL" id="SOIZ01000395">
    <property type="protein sequence ID" value="TET58825.1"/>
    <property type="molecule type" value="Genomic_DNA"/>
</dbReference>
<organism evidence="8 9">
    <name type="scientific">Aerophobetes bacterium</name>
    <dbReference type="NCBI Taxonomy" id="2030807"/>
    <lineage>
        <taxon>Bacteria</taxon>
        <taxon>Candidatus Aerophobota</taxon>
    </lineage>
</organism>
<dbReference type="InterPro" id="IPR002583">
    <property type="entry name" value="Ribosomal_bS20"/>
</dbReference>
<dbReference type="InterPro" id="IPR036510">
    <property type="entry name" value="Ribosomal_bS20_sf"/>
</dbReference>
<name>A0A523VVP4_UNCAE</name>
<dbReference type="HAMAP" id="MF_00500">
    <property type="entry name" value="Ribosomal_bS20"/>
    <property type="match status" value="1"/>
</dbReference>
<dbReference type="GO" id="GO:0005829">
    <property type="term" value="C:cytosol"/>
    <property type="evidence" value="ECO:0007669"/>
    <property type="project" value="TreeGrafter"/>
</dbReference>
<evidence type="ECO:0000256" key="5">
    <source>
        <dbReference type="ARBA" id="ARBA00023274"/>
    </source>
</evidence>
<comment type="caution">
    <text evidence="8">The sequence shown here is derived from an EMBL/GenBank/DDBJ whole genome shotgun (WGS) entry which is preliminary data.</text>
</comment>
<comment type="function">
    <text evidence="7">Binds directly to 16S ribosomal RNA.</text>
</comment>
<evidence type="ECO:0000256" key="2">
    <source>
        <dbReference type="ARBA" id="ARBA00022730"/>
    </source>
</evidence>
<protein>
    <recommendedName>
        <fullName evidence="6 7">Small ribosomal subunit protein bS20</fullName>
    </recommendedName>
</protein>
<dbReference type="Pfam" id="PF01649">
    <property type="entry name" value="Ribosomal_S20p"/>
    <property type="match status" value="1"/>
</dbReference>
<proteinExistence type="inferred from homology"/>
<sequence length="101" mass="12279">MNILSFENSTVSKERRMPIIESAKKRMRQDQRRRTRNRAMQRRIETASRKLWQLIYQKKTEEAKKKLPEVINLMDRAASKGIWHKNKVARQKSRLMKRLIE</sequence>
<keyword evidence="4 7" id="KW-0689">Ribosomal protein</keyword>
<evidence type="ECO:0000256" key="1">
    <source>
        <dbReference type="ARBA" id="ARBA00007634"/>
    </source>
</evidence>
<dbReference type="SUPFAM" id="SSF46992">
    <property type="entry name" value="Ribosomal protein S20"/>
    <property type="match status" value="1"/>
</dbReference>